<accession>A0ABW9CGK4</accession>
<sequence length="739" mass="79422">MLLLLAPILVKAPLLIGALIADPALLYAGLHSHLHAGPLTGYPPYPTIDPNIAFTSHALGRRAALNLFDGQSLWWNHFEGVGVPLAGEVQSAALFPLTWLLILRDGQSYMHIALQVIAGWSTWALLRRIGCTPLAATAAALVFEFNGTFAWLANAVVNPIPFLPLTLLGIEVLWDRVATRRKGGAAWLIIGLAASLYAGFPEVAYLDGLLVLVWALVRAASLPRDLRLAFWVRICVGGLAALALAAPALVPFFDFLPLANTGGHGDGFASAHLSPSYALALLSPYAFGSIFQQAPFADFWGSVGGYAGYVLMALALCGIRGPTHRGLSLALALWTAVCLALTYGMPGVSVLLHIVPGLKLAAFYRYLPPSWEFSMCTLAAFALTDLATAPSARRLRVMTVLVGLACALGAWTMAHAGLHPVGRIPHIAWIVTAAFAAALFAITWQWRPVASRTRVLAGLLAFETVLYFLIPVLSYPSRGTIELGGVHYLQQNLGFQRFATLGPVQPNYGSYFGIASVNHNDLPIPKAWTNYVAAHLDGNAPPILFTGVSRDDPGGPSAADSLVASLEAYRRIGTRYVLAPKDFEGTPGSAGFMQRTRDPDTKLAQVFADDRMRIFEITDPAPYFSAAGCTLSIKDRDTLDARCDKPSTLVRLELAMKGWSARVNGESRRIETTGEIFQSVALPQGESTVRFVFTPPFINWAWLAFTLGLLVLAGDLLRGRSRSAGNRAASGEGATRGMR</sequence>
<dbReference type="RefSeq" id="WP_408161206.1">
    <property type="nucleotide sequence ID" value="NZ_JAQQDB010000005.1"/>
</dbReference>
<comment type="caution">
    <text evidence="2">The sequence shown here is derived from an EMBL/GenBank/DDBJ whole genome shotgun (WGS) entry which is preliminary data.</text>
</comment>
<feature type="transmembrane region" description="Helical" evidence="1">
    <location>
        <begin position="228"/>
        <end position="256"/>
    </location>
</feature>
<feature type="transmembrane region" description="Helical" evidence="1">
    <location>
        <begin position="697"/>
        <end position="717"/>
    </location>
</feature>
<protein>
    <recommendedName>
        <fullName evidence="4">Bacterial membrane protein YfhO</fullName>
    </recommendedName>
</protein>
<feature type="transmembrane region" description="Helical" evidence="1">
    <location>
        <begin position="186"/>
        <end position="216"/>
    </location>
</feature>
<proteinExistence type="predicted"/>
<feature type="transmembrane region" description="Helical" evidence="1">
    <location>
        <begin position="395"/>
        <end position="414"/>
    </location>
</feature>
<dbReference type="PANTHER" id="PTHR38454">
    <property type="entry name" value="INTEGRAL MEMBRANE PROTEIN-RELATED"/>
    <property type="match status" value="1"/>
</dbReference>
<keyword evidence="3" id="KW-1185">Reference proteome</keyword>
<dbReference type="Proteomes" id="UP001629462">
    <property type="component" value="Unassembled WGS sequence"/>
</dbReference>
<evidence type="ECO:0008006" key="4">
    <source>
        <dbReference type="Google" id="ProtNLM"/>
    </source>
</evidence>
<keyword evidence="1" id="KW-0472">Membrane</keyword>
<feature type="transmembrane region" description="Helical" evidence="1">
    <location>
        <begin position="456"/>
        <end position="475"/>
    </location>
</feature>
<feature type="transmembrane region" description="Helical" evidence="1">
    <location>
        <begin position="366"/>
        <end position="383"/>
    </location>
</feature>
<evidence type="ECO:0000256" key="1">
    <source>
        <dbReference type="SAM" id="Phobius"/>
    </source>
</evidence>
<dbReference type="InterPro" id="IPR018580">
    <property type="entry name" value="Uncharacterised_YfhO"/>
</dbReference>
<keyword evidence="1" id="KW-0812">Transmembrane</keyword>
<feature type="transmembrane region" description="Helical" evidence="1">
    <location>
        <begin position="299"/>
        <end position="319"/>
    </location>
</feature>
<feature type="transmembrane region" description="Helical" evidence="1">
    <location>
        <begin position="149"/>
        <end position="174"/>
    </location>
</feature>
<feature type="transmembrane region" description="Helical" evidence="1">
    <location>
        <begin position="331"/>
        <end position="354"/>
    </location>
</feature>
<keyword evidence="1" id="KW-1133">Transmembrane helix</keyword>
<dbReference type="EMBL" id="JAQQDB010000005">
    <property type="protein sequence ID" value="MFM0517256.1"/>
    <property type="molecule type" value="Genomic_DNA"/>
</dbReference>
<feature type="transmembrane region" description="Helical" evidence="1">
    <location>
        <begin position="124"/>
        <end position="143"/>
    </location>
</feature>
<name>A0ABW9CGK4_9BURK</name>
<reference evidence="2 3" key="1">
    <citation type="journal article" date="2024" name="Chem. Sci.">
        <title>Discovery of megapolipeptins by genome mining of a Burkholderiales bacteria collection.</title>
        <authorList>
            <person name="Paulo B.S."/>
            <person name="Recchia M.J.J."/>
            <person name="Lee S."/>
            <person name="Fergusson C.H."/>
            <person name="Romanowski S.B."/>
            <person name="Hernandez A."/>
            <person name="Krull N."/>
            <person name="Liu D.Y."/>
            <person name="Cavanagh H."/>
            <person name="Bos A."/>
            <person name="Gray C.A."/>
            <person name="Murphy B.T."/>
            <person name="Linington R.G."/>
            <person name="Eustaquio A.S."/>
        </authorList>
    </citation>
    <scope>NUCLEOTIDE SEQUENCE [LARGE SCALE GENOMIC DNA]</scope>
    <source>
        <strain evidence="2 3">RL17-374-BIF-D</strain>
    </source>
</reference>
<evidence type="ECO:0000313" key="2">
    <source>
        <dbReference type="EMBL" id="MFM0517256.1"/>
    </source>
</evidence>
<evidence type="ECO:0000313" key="3">
    <source>
        <dbReference type="Proteomes" id="UP001629462"/>
    </source>
</evidence>
<gene>
    <name evidence="2" type="ORF">PQR08_07445</name>
</gene>
<organism evidence="2 3">
    <name type="scientific">Caballeronia jiangsuensis</name>
    <dbReference type="NCBI Taxonomy" id="1458357"/>
    <lineage>
        <taxon>Bacteria</taxon>
        <taxon>Pseudomonadati</taxon>
        <taxon>Pseudomonadota</taxon>
        <taxon>Betaproteobacteria</taxon>
        <taxon>Burkholderiales</taxon>
        <taxon>Burkholderiaceae</taxon>
        <taxon>Caballeronia</taxon>
    </lineage>
</organism>
<dbReference type="PANTHER" id="PTHR38454:SF1">
    <property type="entry name" value="INTEGRAL MEMBRANE PROTEIN"/>
    <property type="match status" value="1"/>
</dbReference>
<feature type="transmembrane region" description="Helical" evidence="1">
    <location>
        <begin position="426"/>
        <end position="444"/>
    </location>
</feature>
<feature type="transmembrane region" description="Helical" evidence="1">
    <location>
        <begin position="81"/>
        <end position="103"/>
    </location>
</feature>